<dbReference type="OrthoDB" id="56621at2"/>
<organism evidence="3 4">
    <name type="scientific">Nocardia nova</name>
    <dbReference type="NCBI Taxonomy" id="37330"/>
    <lineage>
        <taxon>Bacteria</taxon>
        <taxon>Bacillati</taxon>
        <taxon>Actinomycetota</taxon>
        <taxon>Actinomycetes</taxon>
        <taxon>Mycobacteriales</taxon>
        <taxon>Nocardiaceae</taxon>
        <taxon>Nocardia</taxon>
    </lineage>
</organism>
<name>A0A2S6AJP5_9NOCA</name>
<dbReference type="SUPFAM" id="SSF56801">
    <property type="entry name" value="Acetyl-CoA synthetase-like"/>
    <property type="match status" value="1"/>
</dbReference>
<reference evidence="3 4" key="1">
    <citation type="submission" date="2018-02" db="EMBL/GenBank/DDBJ databases">
        <title>8 Nocardia nova and 1 Nocardia cyriacigeorgica strain used for evolution to TMP-SMX.</title>
        <authorList>
            <person name="Mehta H."/>
            <person name="Weng J."/>
            <person name="Shamoo Y."/>
        </authorList>
    </citation>
    <scope>NUCLEOTIDE SEQUENCE [LARGE SCALE GENOMIC DNA]</scope>
    <source>
        <strain evidence="3 4">MDA3139</strain>
    </source>
</reference>
<dbReference type="EMBL" id="PSZC01000021">
    <property type="protein sequence ID" value="PPJ35450.1"/>
    <property type="molecule type" value="Genomic_DNA"/>
</dbReference>
<comment type="caution">
    <text evidence="3">The sequence shown here is derived from an EMBL/GenBank/DDBJ whole genome shotgun (WGS) entry which is preliminary data.</text>
</comment>
<gene>
    <name evidence="3" type="ORF">C5E45_25625</name>
</gene>
<dbReference type="Proteomes" id="UP000239874">
    <property type="component" value="Unassembled WGS sequence"/>
</dbReference>
<evidence type="ECO:0000259" key="2">
    <source>
        <dbReference type="Pfam" id="PF00501"/>
    </source>
</evidence>
<dbReference type="RefSeq" id="WP_104377267.1">
    <property type="nucleotide sequence ID" value="NZ_PSZC01000021.1"/>
</dbReference>
<dbReference type="Gene3D" id="3.40.50.12780">
    <property type="entry name" value="N-terminal domain of ligase-like"/>
    <property type="match status" value="1"/>
</dbReference>
<dbReference type="AlphaFoldDB" id="A0A2S6AJP5"/>
<dbReference type="GO" id="GO:0016874">
    <property type="term" value="F:ligase activity"/>
    <property type="evidence" value="ECO:0007669"/>
    <property type="project" value="UniProtKB-KW"/>
</dbReference>
<proteinExistence type="predicted"/>
<dbReference type="PANTHER" id="PTHR43767:SF8">
    <property type="entry name" value="LONG-CHAIN-FATTY-ACID--COA LIGASE"/>
    <property type="match status" value="1"/>
</dbReference>
<protein>
    <recommendedName>
        <fullName evidence="2">AMP-dependent synthetase/ligase domain-containing protein</fullName>
    </recommendedName>
</protein>
<dbReference type="Pfam" id="PF00501">
    <property type="entry name" value="AMP-binding"/>
    <property type="match status" value="1"/>
</dbReference>
<accession>A0A2S6AJP5</accession>
<feature type="domain" description="AMP-dependent synthetase/ligase" evidence="2">
    <location>
        <begin position="18"/>
        <end position="147"/>
    </location>
</feature>
<evidence type="ECO:0000313" key="4">
    <source>
        <dbReference type="Proteomes" id="UP000239874"/>
    </source>
</evidence>
<keyword evidence="1" id="KW-0436">Ligase</keyword>
<dbReference type="InterPro" id="IPR042099">
    <property type="entry name" value="ANL_N_sf"/>
</dbReference>
<dbReference type="InterPro" id="IPR050237">
    <property type="entry name" value="ATP-dep_AMP-bd_enzyme"/>
</dbReference>
<dbReference type="InterPro" id="IPR000873">
    <property type="entry name" value="AMP-dep_synth/lig_dom"/>
</dbReference>
<dbReference type="PANTHER" id="PTHR43767">
    <property type="entry name" value="LONG-CHAIN-FATTY-ACID--COA LIGASE"/>
    <property type="match status" value="1"/>
</dbReference>
<evidence type="ECO:0000256" key="1">
    <source>
        <dbReference type="ARBA" id="ARBA00022598"/>
    </source>
</evidence>
<evidence type="ECO:0000313" key="3">
    <source>
        <dbReference type="EMBL" id="PPJ35450.1"/>
    </source>
</evidence>
<sequence length="204" mass="21389">MTSVTENSRNYLGMACAEPALVDERGVLTYGEFDRRSNALANTPLAQGITPGSVIAILARDHRGLVLAISAAGRAGLRLAMMNTGFAKPPFAEVAAREGVRAVLHDEESCDLLDALIASGGTDLPNPLAQPGGFIILTSGTAGLPKGSPRCPAWMMPPSSAARTMISANGCDAVIHRGSLRRRPRCRNRLGVRPVESGPRHGAP</sequence>